<evidence type="ECO:0000313" key="2">
    <source>
        <dbReference type="EMBL" id="MBJ7267825.1"/>
    </source>
</evidence>
<evidence type="ECO:0000256" key="1">
    <source>
        <dbReference type="SAM" id="Phobius"/>
    </source>
</evidence>
<dbReference type="EMBL" id="JAEMOS010000047">
    <property type="protein sequence ID" value="MBJ7267825.1"/>
    <property type="molecule type" value="Genomic_DNA"/>
</dbReference>
<keyword evidence="1" id="KW-0472">Membrane</keyword>
<proteinExistence type="predicted"/>
<dbReference type="Proteomes" id="UP000621390">
    <property type="component" value="Unassembled WGS sequence"/>
</dbReference>
<comment type="caution">
    <text evidence="3">The sequence shown here is derived from an EMBL/GenBank/DDBJ whole genome shotgun (WGS) entry which is preliminary data.</text>
</comment>
<organism evidence="3 4">
    <name type="scientific">Idiomarina abyssalis</name>
    <dbReference type="NCBI Taxonomy" id="86102"/>
    <lineage>
        <taxon>Bacteria</taxon>
        <taxon>Pseudomonadati</taxon>
        <taxon>Pseudomonadota</taxon>
        <taxon>Gammaproteobacteria</taxon>
        <taxon>Alteromonadales</taxon>
        <taxon>Idiomarinaceae</taxon>
        <taxon>Idiomarina</taxon>
    </lineage>
</organism>
<evidence type="ECO:0000313" key="5">
    <source>
        <dbReference type="Proteomes" id="UP000655994"/>
    </source>
</evidence>
<name>A0A8I1G9G0_9GAMM</name>
<accession>A0A8I1G9G0</accession>
<gene>
    <name evidence="2" type="ORF">JHC10_12850</name>
    <name evidence="3" type="ORF">JHC11_01135</name>
</gene>
<dbReference type="RefSeq" id="WP_199495062.1">
    <property type="nucleotide sequence ID" value="NZ_JAEMOO010000013.1"/>
</dbReference>
<protein>
    <submittedName>
        <fullName evidence="3">Uncharacterized protein</fullName>
    </submittedName>
</protein>
<keyword evidence="1" id="KW-0812">Transmembrane</keyword>
<feature type="transmembrane region" description="Helical" evidence="1">
    <location>
        <begin position="21"/>
        <end position="41"/>
    </location>
</feature>
<reference evidence="3 5" key="1">
    <citation type="submission" date="2020-09" db="EMBL/GenBank/DDBJ databases">
        <title>Draft Genomes of Bacterial Isolates from North Pond Shallow Sediments.</title>
        <authorList>
            <person name="Kiel Reese B."/>
            <person name="Mullis M."/>
            <person name="Weisend R.E."/>
        </authorList>
    </citation>
    <scope>NUCLEOTIDE SEQUENCE</scope>
    <source>
        <strain evidence="3">KJE-2</strain>
        <strain evidence="2 5">KJE-3</strain>
    </source>
</reference>
<evidence type="ECO:0000313" key="4">
    <source>
        <dbReference type="Proteomes" id="UP000621390"/>
    </source>
</evidence>
<dbReference type="AlphaFoldDB" id="A0A8I1G9G0"/>
<keyword evidence="1" id="KW-1133">Transmembrane helix</keyword>
<sequence length="173" mass="20764">MASLNLLQWRQQSLWQRHRTLHKVGIALLITVTFLSSQWVISYSDYLAQLQQQVSDQNQKLAEHKVHQQRWQAYRQQQETQRAFTRLKSAHKLRLNAFSALLDNTPKSFHHRRLTFNHEQFKLEAGYRRIQEVNDHYLWLNKQLVHAGLKQQLLPQKRVSFHYLNSQREASRG</sequence>
<keyword evidence="5" id="KW-1185">Reference proteome</keyword>
<dbReference type="Proteomes" id="UP000655994">
    <property type="component" value="Unassembled WGS sequence"/>
</dbReference>
<dbReference type="EMBL" id="JAEMOP010000002">
    <property type="protein sequence ID" value="MBJ7314607.1"/>
    <property type="molecule type" value="Genomic_DNA"/>
</dbReference>
<evidence type="ECO:0000313" key="3">
    <source>
        <dbReference type="EMBL" id="MBJ7314607.1"/>
    </source>
</evidence>